<keyword evidence="7" id="KW-1185">Reference proteome</keyword>
<evidence type="ECO:0000259" key="3">
    <source>
        <dbReference type="Pfam" id="PF17107"/>
    </source>
</evidence>
<dbReference type="InterPro" id="IPR056884">
    <property type="entry name" value="NPHP3-like_N"/>
</dbReference>
<sequence length="1087" mass="122009">MEVGLASGIITFLDITVKIVARTREFLDQAENAPASLKCIDHRLPLLEKSLQLIHDEILSHRVDDELESKLLIVLKAVGDELERLQSYVTVLSPQCPSSKLQKFNRAIKSVLVYEGKINRALKKLDGYVDTLSFFGNSIVVGRTGRIEQNTESTSQVLATLANDNCVTEGNRERDAILAWLDGIPRDNWVDTCLDRKSAGSSTWIFENRPYLAWLSKDPLEWPSRFLWIHGPAGCGKTFVAATMFDLFESSDIEAAAVFWKSGGVFENASLDEIPRSWITQLLSKRLENYDYIKPIWSSSRLIRASVQEVWKALESILSCTKSSGITLFLDGLEVYQEQQAKRAKSSRPGSHHTLQHTSIRQFLYTLKDALECHQCRFVCFSQPDAEIRSQLSPSQMTIAEMRSSVGAWQHAITVTDLRQEFEELAFEMIQEQLPRKDYDFRLDLARRIAEQAEVHMSIRIMQREIDCLKPTYSEKKLRKMLQQPPDCFHELHQAGLDRIGQLPRDDQRRAWRMLNWVVHALRPLTVQELVEAILVEQETDEYPDEDLPEDLDDEAVYGEIRELCGSLIAFDVGDHHDEPKFWKVRLSHRSLKHFLAQKTCRTQGLPSSSPYTAYRELPSLGSLCVRYLMCKNVWPSIQDLCEGTPQITLPKHPLLAYTATHFHHHLRTCAAEERTEVDTLLNIFLDKHFDKFSTWHRSVHGCDDSVRAGMDSRPLWDWSDHLAFTAAVGLLDKVQQSQLGGGTASSALSQGLCAACWHGSIGMVDALLEGGADMNRVLPNGSSPLHAAALYGQIGVVEHLVQRGADLNLVTGCGTALHRAVEGDHEDVIRILLSRGADATIARCVDGYLPMHTAVQLRRLACVQALASSQPALSRIMNATTTQGWSALGFAVSHTDRETDKEIVRLLLHHGADPLQMYSDGRDPIFICAQQGNYDVFAILGSAALRQAVGNTDYTAGQSLLFAAVMGNSCDIVQVVLGAGVDWNHRDEQGKTALDLDLLRSRRDVTFFIANHIAESHNGIAYLANALTASPPGNQEKLEECMNILQRRCLEQKVTMPEVLVKHLETCPNERHATIERCVKAWAELE</sequence>
<dbReference type="SUPFAM" id="SSF52540">
    <property type="entry name" value="P-loop containing nucleoside triphosphate hydrolases"/>
    <property type="match status" value="1"/>
</dbReference>
<dbReference type="PANTHER" id="PTHR10039">
    <property type="entry name" value="AMELOGENIN"/>
    <property type="match status" value="1"/>
</dbReference>
<feature type="repeat" description="ANK" evidence="2">
    <location>
        <begin position="781"/>
        <end position="813"/>
    </location>
</feature>
<feature type="repeat" description="ANK" evidence="2">
    <location>
        <begin position="884"/>
        <end position="914"/>
    </location>
</feature>
<protein>
    <submittedName>
        <fullName evidence="6">Uncharacterized protein</fullName>
    </submittedName>
</protein>
<evidence type="ECO:0000313" key="6">
    <source>
        <dbReference type="EMBL" id="KAK5075951.1"/>
    </source>
</evidence>
<evidence type="ECO:0000256" key="2">
    <source>
        <dbReference type="PROSITE-ProRule" id="PRU00023"/>
    </source>
</evidence>
<dbReference type="PANTHER" id="PTHR10039:SF5">
    <property type="entry name" value="NACHT DOMAIN-CONTAINING PROTEIN"/>
    <property type="match status" value="1"/>
</dbReference>
<feature type="domain" description="GPI inositol-deacylase winged helix" evidence="4">
    <location>
        <begin position="508"/>
        <end position="599"/>
    </location>
</feature>
<dbReference type="SMART" id="SM00248">
    <property type="entry name" value="ANK"/>
    <property type="match status" value="7"/>
</dbReference>
<evidence type="ECO:0000256" key="1">
    <source>
        <dbReference type="ARBA" id="ARBA00022737"/>
    </source>
</evidence>
<evidence type="ECO:0000313" key="7">
    <source>
        <dbReference type="Proteomes" id="UP001345013"/>
    </source>
</evidence>
<dbReference type="Pfam" id="PF17107">
    <property type="entry name" value="SesA"/>
    <property type="match status" value="1"/>
</dbReference>
<proteinExistence type="predicted"/>
<dbReference type="Gene3D" id="1.25.40.20">
    <property type="entry name" value="Ankyrin repeat-containing domain"/>
    <property type="match status" value="2"/>
</dbReference>
<feature type="domain" description="NACHT-NTPase and P-loop NTPases N-terminal" evidence="3">
    <location>
        <begin position="7"/>
        <end position="132"/>
    </location>
</feature>
<dbReference type="PROSITE" id="PS50297">
    <property type="entry name" value="ANK_REP_REGION"/>
    <property type="match status" value="2"/>
</dbReference>
<accession>A0ABR0JW81</accession>
<feature type="repeat" description="ANK" evidence="2">
    <location>
        <begin position="816"/>
        <end position="845"/>
    </location>
</feature>
<evidence type="ECO:0000259" key="5">
    <source>
        <dbReference type="Pfam" id="PF24883"/>
    </source>
</evidence>
<feature type="domain" description="Nephrocystin 3-like N-terminal" evidence="5">
    <location>
        <begin position="200"/>
        <end position="340"/>
    </location>
</feature>
<comment type="caution">
    <text evidence="6">The sequence shown here is derived from an EMBL/GenBank/DDBJ whole genome shotgun (WGS) entry which is preliminary data.</text>
</comment>
<dbReference type="Pfam" id="PF22939">
    <property type="entry name" value="WHD_GPIID"/>
    <property type="match status" value="1"/>
</dbReference>
<dbReference type="InterPro" id="IPR054471">
    <property type="entry name" value="GPIID_WHD"/>
</dbReference>
<dbReference type="InterPro" id="IPR031352">
    <property type="entry name" value="SesA"/>
</dbReference>
<gene>
    <name evidence="6" type="ORF">LTR24_009740</name>
</gene>
<dbReference type="InterPro" id="IPR036770">
    <property type="entry name" value="Ankyrin_rpt-contain_sf"/>
</dbReference>
<reference evidence="6 7" key="1">
    <citation type="submission" date="2023-08" db="EMBL/GenBank/DDBJ databases">
        <title>Black Yeasts Isolated from many extreme environments.</title>
        <authorList>
            <person name="Coleine C."/>
            <person name="Stajich J.E."/>
            <person name="Selbmann L."/>
        </authorList>
    </citation>
    <scope>NUCLEOTIDE SEQUENCE [LARGE SCALE GENOMIC DNA]</scope>
    <source>
        <strain evidence="6 7">CCFEE 5885</strain>
    </source>
</reference>
<organism evidence="6 7">
    <name type="scientific">Lithohypha guttulata</name>
    <dbReference type="NCBI Taxonomy" id="1690604"/>
    <lineage>
        <taxon>Eukaryota</taxon>
        <taxon>Fungi</taxon>
        <taxon>Dikarya</taxon>
        <taxon>Ascomycota</taxon>
        <taxon>Pezizomycotina</taxon>
        <taxon>Eurotiomycetes</taxon>
        <taxon>Chaetothyriomycetidae</taxon>
        <taxon>Chaetothyriales</taxon>
        <taxon>Trichomeriaceae</taxon>
        <taxon>Lithohypha</taxon>
    </lineage>
</organism>
<dbReference type="EMBL" id="JAVRRG010000232">
    <property type="protein sequence ID" value="KAK5075951.1"/>
    <property type="molecule type" value="Genomic_DNA"/>
</dbReference>
<dbReference type="Gene3D" id="3.40.50.300">
    <property type="entry name" value="P-loop containing nucleotide triphosphate hydrolases"/>
    <property type="match status" value="1"/>
</dbReference>
<dbReference type="Pfam" id="PF24883">
    <property type="entry name" value="NPHP3_N"/>
    <property type="match status" value="1"/>
</dbReference>
<name>A0ABR0JW81_9EURO</name>
<dbReference type="PROSITE" id="PS50088">
    <property type="entry name" value="ANK_REPEAT"/>
    <property type="match status" value="3"/>
</dbReference>
<dbReference type="InterPro" id="IPR027417">
    <property type="entry name" value="P-loop_NTPase"/>
</dbReference>
<dbReference type="Proteomes" id="UP001345013">
    <property type="component" value="Unassembled WGS sequence"/>
</dbReference>
<dbReference type="InterPro" id="IPR002110">
    <property type="entry name" value="Ankyrin_rpt"/>
</dbReference>
<evidence type="ECO:0000259" key="4">
    <source>
        <dbReference type="Pfam" id="PF22939"/>
    </source>
</evidence>
<dbReference type="SUPFAM" id="SSF48403">
    <property type="entry name" value="Ankyrin repeat"/>
    <property type="match status" value="1"/>
</dbReference>
<dbReference type="Pfam" id="PF12796">
    <property type="entry name" value="Ank_2"/>
    <property type="match status" value="2"/>
</dbReference>
<keyword evidence="1" id="KW-0677">Repeat</keyword>
<keyword evidence="2" id="KW-0040">ANK repeat</keyword>